<evidence type="ECO:0000313" key="3">
    <source>
        <dbReference type="RefSeq" id="XP_054852601.1"/>
    </source>
</evidence>
<gene>
    <name evidence="3" type="primary">LOC129341435</name>
</gene>
<name>A0AA97LEW2_EUBMA</name>
<dbReference type="PANTHER" id="PTHR43696">
    <property type="entry name" value="COILED-COIL DOMAIN-CONTAINING PROTEIN 157"/>
    <property type="match status" value="1"/>
</dbReference>
<feature type="compositionally biased region" description="Polar residues" evidence="1">
    <location>
        <begin position="84"/>
        <end position="99"/>
    </location>
</feature>
<dbReference type="AlphaFoldDB" id="A0AA97LEW2"/>
<evidence type="ECO:0000313" key="2">
    <source>
        <dbReference type="Proteomes" id="UP001190640"/>
    </source>
</evidence>
<dbReference type="KEGG" id="emc:129341435"/>
<dbReference type="GeneID" id="129341435"/>
<dbReference type="InterPro" id="IPR029681">
    <property type="entry name" value="CCDC157"/>
</dbReference>
<dbReference type="Proteomes" id="UP001190640">
    <property type="component" value="Chromosome 13"/>
</dbReference>
<accession>A0AA97LEW2</accession>
<dbReference type="RefSeq" id="XP_054852601.1">
    <property type="nucleotide sequence ID" value="XM_054996626.1"/>
</dbReference>
<sequence length="171" mass="18508">MGDIVEDMGKQLQANNIRISILEEENSRLRTAVAKMKEVAQQEAPKLVPPTQLWIHSAEAGHEDSTVQSPTGRQRLVMGFQRASAKSPNNQDGLGSRAQNRSRSSHTPSRDSSASHRTSLGPLEKSSSSMQAAPKVAFQFSFPCEDSAGGARGKGKSKGRSSAHCTRNHQK</sequence>
<proteinExistence type="predicted"/>
<feature type="compositionally biased region" description="Low complexity" evidence="1">
    <location>
        <begin position="101"/>
        <end position="112"/>
    </location>
</feature>
<dbReference type="PANTHER" id="PTHR43696:SF9">
    <property type="entry name" value="COILED-COIL DOMAIN-CONTAINING PROTEIN 157"/>
    <property type="match status" value="1"/>
</dbReference>
<evidence type="ECO:0000256" key="1">
    <source>
        <dbReference type="SAM" id="MobiDB-lite"/>
    </source>
</evidence>
<feature type="region of interest" description="Disordered" evidence="1">
    <location>
        <begin position="61"/>
        <end position="171"/>
    </location>
</feature>
<keyword evidence="2" id="KW-1185">Reference proteome</keyword>
<reference evidence="3" key="1">
    <citation type="submission" date="2025-08" db="UniProtKB">
        <authorList>
            <consortium name="RefSeq"/>
        </authorList>
    </citation>
    <scope>IDENTIFICATION</scope>
    <source>
        <tissue evidence="3">Blood</tissue>
    </source>
</reference>
<feature type="compositionally biased region" description="Basic residues" evidence="1">
    <location>
        <begin position="153"/>
        <end position="171"/>
    </location>
</feature>
<protein>
    <submittedName>
        <fullName evidence="3">Coiled-coil domain-containing protein 157-like</fullName>
    </submittedName>
</protein>
<organism evidence="2 3">
    <name type="scientific">Eublepharis macularius</name>
    <name type="common">Leopard gecko</name>
    <name type="synonym">Cyrtodactylus macularius</name>
    <dbReference type="NCBI Taxonomy" id="481883"/>
    <lineage>
        <taxon>Eukaryota</taxon>
        <taxon>Metazoa</taxon>
        <taxon>Chordata</taxon>
        <taxon>Craniata</taxon>
        <taxon>Vertebrata</taxon>
        <taxon>Euteleostomi</taxon>
        <taxon>Lepidosauria</taxon>
        <taxon>Squamata</taxon>
        <taxon>Bifurcata</taxon>
        <taxon>Gekkota</taxon>
        <taxon>Eublepharidae</taxon>
        <taxon>Eublepharinae</taxon>
        <taxon>Eublepharis</taxon>
    </lineage>
</organism>